<feature type="transmembrane region" description="Helical" evidence="1">
    <location>
        <begin position="87"/>
        <end position="106"/>
    </location>
</feature>
<feature type="transmembrane region" description="Helical" evidence="1">
    <location>
        <begin position="366"/>
        <end position="387"/>
    </location>
</feature>
<feature type="transmembrane region" description="Helical" evidence="1">
    <location>
        <begin position="197"/>
        <end position="217"/>
    </location>
</feature>
<organism evidence="2 3">
    <name type="scientific">Peptoclostridium acidaminophilum DSM 3953</name>
    <dbReference type="NCBI Taxonomy" id="1286171"/>
    <lineage>
        <taxon>Bacteria</taxon>
        <taxon>Bacillati</taxon>
        <taxon>Bacillota</taxon>
        <taxon>Clostridia</taxon>
        <taxon>Peptostreptococcales</taxon>
        <taxon>Peptoclostridiaceae</taxon>
        <taxon>Peptoclostridium</taxon>
    </lineage>
</organism>
<name>W8TPV9_PEPAC</name>
<protein>
    <recommendedName>
        <fullName evidence="4">DUF4153 domain-containing protein</fullName>
    </recommendedName>
</protein>
<proteinExistence type="predicted"/>
<keyword evidence="2" id="KW-0614">Plasmid</keyword>
<feature type="transmembrane region" description="Helical" evidence="1">
    <location>
        <begin position="21"/>
        <end position="40"/>
    </location>
</feature>
<keyword evidence="3" id="KW-1185">Reference proteome</keyword>
<dbReference type="AlphaFoldDB" id="W8TPV9"/>
<feature type="transmembrane region" description="Helical" evidence="1">
    <location>
        <begin position="339"/>
        <end position="357"/>
    </location>
</feature>
<dbReference type="KEGG" id="eac:EAL2_808p06240"/>
<feature type="transmembrane region" description="Helical" evidence="1">
    <location>
        <begin position="238"/>
        <end position="262"/>
    </location>
</feature>
<evidence type="ECO:0008006" key="4">
    <source>
        <dbReference type="Google" id="ProtNLM"/>
    </source>
</evidence>
<feature type="transmembrane region" description="Helical" evidence="1">
    <location>
        <begin position="52"/>
        <end position="75"/>
    </location>
</feature>
<evidence type="ECO:0000313" key="3">
    <source>
        <dbReference type="Proteomes" id="UP000019591"/>
    </source>
</evidence>
<dbReference type="HOGENOM" id="CLU_438006_0_0_9"/>
<keyword evidence="1" id="KW-1133">Transmembrane helix</keyword>
<accession>W8TPV9</accession>
<geneLocation type="plasmid" evidence="2 3">
    <name>EAL2_808p</name>
</geneLocation>
<keyword evidence="1" id="KW-0472">Membrane</keyword>
<evidence type="ECO:0000256" key="1">
    <source>
        <dbReference type="SAM" id="Phobius"/>
    </source>
</evidence>
<feature type="transmembrane region" description="Helical" evidence="1">
    <location>
        <begin position="309"/>
        <end position="327"/>
    </location>
</feature>
<dbReference type="eggNOG" id="COG1835">
    <property type="taxonomic scope" value="Bacteria"/>
</dbReference>
<dbReference type="RefSeq" id="WP_025436971.1">
    <property type="nucleotide sequence ID" value="NZ_CP007453.1"/>
</dbReference>
<feature type="transmembrane region" description="Helical" evidence="1">
    <location>
        <begin position="164"/>
        <end position="185"/>
    </location>
</feature>
<gene>
    <name evidence="2" type="ORF">EAL2_808p06240</name>
</gene>
<reference evidence="2 3" key="1">
    <citation type="journal article" date="2014" name="Genome Announc.">
        <title>Complete Genome Sequence of Amino Acid-Utilizing Eubacterium acidaminophilum al-2 (DSM 3953).</title>
        <authorList>
            <person name="Poehlein A."/>
            <person name="Andreesen J.R."/>
            <person name="Daniel R."/>
        </authorList>
    </citation>
    <scope>NUCLEOTIDE SEQUENCE [LARGE SCALE GENOMIC DNA]</scope>
    <source>
        <strain evidence="2 3">DSM 3953</strain>
        <plasmid evidence="3">Plasmid EAL2_808p</plasmid>
    </source>
</reference>
<feature type="transmembrane region" description="Helical" evidence="1">
    <location>
        <begin position="274"/>
        <end position="297"/>
    </location>
</feature>
<evidence type="ECO:0000313" key="2">
    <source>
        <dbReference type="EMBL" id="AHM58127.1"/>
    </source>
</evidence>
<dbReference type="PATRIC" id="fig|1286171.3.peg.2808"/>
<feature type="transmembrane region" description="Helical" evidence="1">
    <location>
        <begin position="118"/>
        <end position="143"/>
    </location>
</feature>
<keyword evidence="1" id="KW-0812">Transmembrane</keyword>
<dbReference type="Proteomes" id="UP000019591">
    <property type="component" value="Plasmid EAL2_808p"/>
</dbReference>
<sequence>MSAFTKSISQIFEGAVKSVKTFPAAIASALAFAIVTMVRIQLDWPEQEAYNFLFNCLHLSFALGAIFSLTAITAAQSRYNDAKSFMIANLMGIVVVVATFLMLYFFGGTDPSVDASRYARVTVLAATRVSAAMLVSFLAFIVLAGYPKEQSDFSRSFFMTHKAFFIAMIYGGVIEAGGAGVAGAVQGLLYRDMSGKVYMYIATIAGFLAYAIFIGYFPDFRKGAVDEKREVAQKQPRFIEILFEYIMIPIAMALTVVLLLWSGKTIVTGEVVPFIRLSAIATSYAVIGTWLHIMVTHSEAGIAKFYRKIYPFTALVILAFEARSLLMQLGKSGLKTAEYSFILIWIIAVTAAILLIFRKAKAHKPIIVLACALAVFSVLPLVGYHALPVASQVSRLENILVSQNMLEGGKLIPAKSEPEKTVKEAITDAVVFLAYAPDAKLPVWFDKSLGQSDVFKERLGFEQTYPEPDYEPGGGYLGTHLSLPAEAIDISEYRWAVNMQGEKETAAVTIQGEKGTYRIEWRVDSQTRIPTINIRLGERVIIEQNLNAYIDRITEKYPPGKSESRKATFEDMSYRLETPEVTVLLVFNNVDISVDPERDNIDYWFDLRMLFMNENP</sequence>
<dbReference type="OrthoDB" id="1803378at2"/>
<dbReference type="EMBL" id="CP007453">
    <property type="protein sequence ID" value="AHM58127.1"/>
    <property type="molecule type" value="Genomic_DNA"/>
</dbReference>